<accession>A0A194XLI7</accession>
<evidence type="ECO:0000256" key="8">
    <source>
        <dbReference type="ARBA" id="ARBA00061302"/>
    </source>
</evidence>
<evidence type="ECO:0000313" key="13">
    <source>
        <dbReference type="Proteomes" id="UP000070700"/>
    </source>
</evidence>
<dbReference type="FunCoup" id="A0A194XLI7">
    <property type="interactions" value="3253"/>
</dbReference>
<organism evidence="12 13">
    <name type="scientific">Mollisia scopiformis</name>
    <name type="common">Conifer needle endophyte fungus</name>
    <name type="synonym">Phialocephala scopiformis</name>
    <dbReference type="NCBI Taxonomy" id="149040"/>
    <lineage>
        <taxon>Eukaryota</taxon>
        <taxon>Fungi</taxon>
        <taxon>Dikarya</taxon>
        <taxon>Ascomycota</taxon>
        <taxon>Pezizomycotina</taxon>
        <taxon>Leotiomycetes</taxon>
        <taxon>Helotiales</taxon>
        <taxon>Mollisiaceae</taxon>
        <taxon>Mollisia</taxon>
    </lineage>
</organism>
<evidence type="ECO:0000313" key="12">
    <source>
        <dbReference type="EMBL" id="KUJ20637.1"/>
    </source>
</evidence>
<feature type="region of interest" description="Disordered" evidence="10">
    <location>
        <begin position="177"/>
        <end position="233"/>
    </location>
</feature>
<dbReference type="GO" id="GO:0005634">
    <property type="term" value="C:nucleus"/>
    <property type="evidence" value="ECO:0007669"/>
    <property type="project" value="UniProtKB-SubCell"/>
</dbReference>
<dbReference type="STRING" id="149040.A0A194XLI7"/>
<evidence type="ECO:0000256" key="6">
    <source>
        <dbReference type="ARBA" id="ARBA00023163"/>
    </source>
</evidence>
<keyword evidence="2" id="KW-0028">Amino-acid biosynthesis</keyword>
<dbReference type="GO" id="GO:0001080">
    <property type="term" value="P:nitrogen catabolite activation of transcription from RNA polymerase II promoter"/>
    <property type="evidence" value="ECO:0007669"/>
    <property type="project" value="TreeGrafter"/>
</dbReference>
<feature type="compositionally biased region" description="Polar residues" evidence="10">
    <location>
        <begin position="203"/>
        <end position="224"/>
    </location>
</feature>
<evidence type="ECO:0000256" key="10">
    <source>
        <dbReference type="SAM" id="MobiDB-lite"/>
    </source>
</evidence>
<evidence type="ECO:0000256" key="1">
    <source>
        <dbReference type="ARBA" id="ARBA00004123"/>
    </source>
</evidence>
<dbReference type="RefSeq" id="XP_018074992.1">
    <property type="nucleotide sequence ID" value="XM_018208938.1"/>
</dbReference>
<evidence type="ECO:0000256" key="9">
    <source>
        <dbReference type="SAM" id="Coils"/>
    </source>
</evidence>
<dbReference type="GeneID" id="28818664"/>
<gene>
    <name evidence="12" type="ORF">LY89DRAFT_578383</name>
</gene>
<dbReference type="PROSITE" id="PS00036">
    <property type="entry name" value="BZIP_BASIC"/>
    <property type="match status" value="1"/>
</dbReference>
<keyword evidence="13" id="KW-1185">Reference proteome</keyword>
<dbReference type="InParanoid" id="A0A194XLI7"/>
<dbReference type="PANTHER" id="PTHR11462:SF35">
    <property type="entry name" value="TRANSCRIPTION FACTOR JRA"/>
    <property type="match status" value="1"/>
</dbReference>
<protein>
    <recommendedName>
        <fullName evidence="11">BZIP domain-containing protein</fullName>
    </recommendedName>
</protein>
<feature type="domain" description="BZIP" evidence="11">
    <location>
        <begin position="328"/>
        <end position="362"/>
    </location>
</feature>
<dbReference type="SUPFAM" id="SSF57959">
    <property type="entry name" value="Leucine zipper domain"/>
    <property type="match status" value="1"/>
</dbReference>
<evidence type="ECO:0000259" key="11">
    <source>
        <dbReference type="PROSITE" id="PS50217"/>
    </source>
</evidence>
<comment type="similarity">
    <text evidence="8">Belongs to the bZIP family. GCN4 subfamily.</text>
</comment>
<keyword evidence="7" id="KW-0539">Nucleus</keyword>
<keyword evidence="3" id="KW-0805">Transcription regulation</keyword>
<feature type="region of interest" description="Disordered" evidence="10">
    <location>
        <begin position="103"/>
        <end position="127"/>
    </location>
</feature>
<dbReference type="Proteomes" id="UP000070700">
    <property type="component" value="Unassembled WGS sequence"/>
</dbReference>
<dbReference type="InterPro" id="IPR004827">
    <property type="entry name" value="bZIP"/>
</dbReference>
<dbReference type="GO" id="GO:1903833">
    <property type="term" value="P:positive regulation of cellular response to amino acid starvation"/>
    <property type="evidence" value="ECO:0007669"/>
    <property type="project" value="TreeGrafter"/>
</dbReference>
<dbReference type="InterPro" id="IPR050946">
    <property type="entry name" value="AP-1_TF_bZIP"/>
</dbReference>
<evidence type="ECO:0000256" key="5">
    <source>
        <dbReference type="ARBA" id="ARBA00023159"/>
    </source>
</evidence>
<dbReference type="InterPro" id="IPR046347">
    <property type="entry name" value="bZIP_sf"/>
</dbReference>
<evidence type="ECO:0000256" key="7">
    <source>
        <dbReference type="ARBA" id="ARBA00023242"/>
    </source>
</evidence>
<keyword evidence="4" id="KW-0238">DNA-binding</keyword>
<keyword evidence="5" id="KW-0010">Activator</keyword>
<proteinExistence type="inferred from homology"/>
<evidence type="ECO:0000256" key="4">
    <source>
        <dbReference type="ARBA" id="ARBA00023125"/>
    </source>
</evidence>
<dbReference type="FunFam" id="3.30.160.60:FF:001491">
    <property type="entry name" value="Cross-pathway control protein A"/>
    <property type="match status" value="1"/>
</dbReference>
<dbReference type="CDD" id="cd12193">
    <property type="entry name" value="bZIP_GCN4"/>
    <property type="match status" value="1"/>
</dbReference>
<dbReference type="Pfam" id="PF00170">
    <property type="entry name" value="bZIP_1"/>
    <property type="match status" value="1"/>
</dbReference>
<dbReference type="OrthoDB" id="5419235at2759"/>
<name>A0A194XLI7_MOLSC</name>
<keyword evidence="6" id="KW-0804">Transcription</keyword>
<comment type="subcellular location">
    <subcellularLocation>
        <location evidence="1">Nucleus</location>
    </subcellularLocation>
</comment>
<evidence type="ECO:0000256" key="2">
    <source>
        <dbReference type="ARBA" id="ARBA00022605"/>
    </source>
</evidence>
<dbReference type="GO" id="GO:0000978">
    <property type="term" value="F:RNA polymerase II cis-regulatory region sequence-specific DNA binding"/>
    <property type="evidence" value="ECO:0007669"/>
    <property type="project" value="TreeGrafter"/>
</dbReference>
<sequence>MASLQFIEPAGTITANTVSGPFRFKLSSTTIASGLCSVREVSEPVTGQYRRHSSQSSSSAAALQNQRVAAIIQSTGHSINTSALTNRFTPQQSSIQQFYASSAPNSTTHLQQRQTRPPVPPFSQSTGQIPQTPNMAMQDMDLFDEFTAFEGGASTTQNAFPSAYSSPAVPTIYDPSANLSSSSSTNMGTVSPQDLLRDPFASAPNSTAFTNLTSPSTYNESPEYNDNFDVSPFVGNNGDIDQALAGDPWYPLFPQDDQLESSNVEQSPLLPEEELEVSEALRSSGRRRSGTATSPPSGTLTAASGVRKRDKPLPPIIVEDPNDTVAMKRARNTLAARKSRQRKMQRFEELEDEIAKLKAERDHWKNIALRRSGGH</sequence>
<dbReference type="GO" id="GO:0008652">
    <property type="term" value="P:amino acid biosynthetic process"/>
    <property type="evidence" value="ECO:0007669"/>
    <property type="project" value="UniProtKB-KW"/>
</dbReference>
<dbReference type="EMBL" id="KQ947409">
    <property type="protein sequence ID" value="KUJ20637.1"/>
    <property type="molecule type" value="Genomic_DNA"/>
</dbReference>
<dbReference type="AlphaFoldDB" id="A0A194XLI7"/>
<feature type="region of interest" description="Disordered" evidence="10">
    <location>
        <begin position="245"/>
        <end position="319"/>
    </location>
</feature>
<feature type="compositionally biased region" description="Polar residues" evidence="10">
    <location>
        <begin position="103"/>
        <end position="115"/>
    </location>
</feature>
<dbReference type="GO" id="GO:0005667">
    <property type="term" value="C:transcription regulator complex"/>
    <property type="evidence" value="ECO:0007669"/>
    <property type="project" value="TreeGrafter"/>
</dbReference>
<dbReference type="PANTHER" id="PTHR11462">
    <property type="entry name" value="JUN TRANSCRIPTION FACTOR-RELATED"/>
    <property type="match status" value="1"/>
</dbReference>
<dbReference type="Gene3D" id="3.30.160.60">
    <property type="entry name" value="Classic Zinc Finger"/>
    <property type="match status" value="1"/>
</dbReference>
<evidence type="ECO:0000256" key="3">
    <source>
        <dbReference type="ARBA" id="ARBA00023015"/>
    </source>
</evidence>
<dbReference type="KEGG" id="psco:LY89DRAFT_578383"/>
<dbReference type="PROSITE" id="PS50217">
    <property type="entry name" value="BZIP"/>
    <property type="match status" value="1"/>
</dbReference>
<reference evidence="12 13" key="1">
    <citation type="submission" date="2015-10" db="EMBL/GenBank/DDBJ databases">
        <title>Full genome of DAOMC 229536 Phialocephala scopiformis, a fungal endophyte of spruce producing the potent anti-insectan compound rugulosin.</title>
        <authorList>
            <consortium name="DOE Joint Genome Institute"/>
            <person name="Walker A.K."/>
            <person name="Frasz S.L."/>
            <person name="Seifert K.A."/>
            <person name="Miller J.D."/>
            <person name="Mondo S.J."/>
            <person name="Labutti K."/>
            <person name="Lipzen A."/>
            <person name="Dockter R."/>
            <person name="Kennedy M."/>
            <person name="Grigoriev I.V."/>
            <person name="Spatafora J.W."/>
        </authorList>
    </citation>
    <scope>NUCLEOTIDE SEQUENCE [LARGE SCALE GENOMIC DNA]</scope>
    <source>
        <strain evidence="12 13">CBS 120377</strain>
    </source>
</reference>
<dbReference type="GO" id="GO:0000981">
    <property type="term" value="F:DNA-binding transcription factor activity, RNA polymerase II-specific"/>
    <property type="evidence" value="ECO:0007669"/>
    <property type="project" value="TreeGrafter"/>
</dbReference>
<feature type="coiled-coil region" evidence="9">
    <location>
        <begin position="340"/>
        <end position="367"/>
    </location>
</feature>
<keyword evidence="9" id="KW-0175">Coiled coil</keyword>